<reference evidence="2" key="1">
    <citation type="journal article" name="BMC Genomics">
        <title>Long-read sequencing and de novo genome assembly of marine medaka (Oryzias melastigma).</title>
        <authorList>
            <person name="Liang P."/>
            <person name="Saqib H.S.A."/>
            <person name="Ni X."/>
            <person name="Shen Y."/>
        </authorList>
    </citation>
    <scope>NUCLEOTIDE SEQUENCE</scope>
    <source>
        <strain evidence="2">Bigg-433</strain>
    </source>
</reference>
<name>A0A834FRQ2_ORYME</name>
<organism evidence="2 3">
    <name type="scientific">Oryzias melastigma</name>
    <name type="common">Marine medaka</name>
    <dbReference type="NCBI Taxonomy" id="30732"/>
    <lineage>
        <taxon>Eukaryota</taxon>
        <taxon>Metazoa</taxon>
        <taxon>Chordata</taxon>
        <taxon>Craniata</taxon>
        <taxon>Vertebrata</taxon>
        <taxon>Euteleostomi</taxon>
        <taxon>Actinopterygii</taxon>
        <taxon>Neopterygii</taxon>
        <taxon>Teleostei</taxon>
        <taxon>Neoteleostei</taxon>
        <taxon>Acanthomorphata</taxon>
        <taxon>Ovalentaria</taxon>
        <taxon>Atherinomorphae</taxon>
        <taxon>Beloniformes</taxon>
        <taxon>Adrianichthyidae</taxon>
        <taxon>Oryziinae</taxon>
        <taxon>Oryzias</taxon>
    </lineage>
</organism>
<proteinExistence type="predicted"/>
<sequence length="116" mass="12920">MHDPENKAESWESPPSSVFALYCESLPSWMPPTPGTSEVEAALRTPEKGATGDSTLCTDEPTPEAEKRSQDCWGWNYLEQQKGIEQHAASQSKRESQEAPWPGGFGLYTRHRLLKG</sequence>
<evidence type="ECO:0000313" key="2">
    <source>
        <dbReference type="EMBL" id="KAF6739243.1"/>
    </source>
</evidence>
<feature type="region of interest" description="Disordered" evidence="1">
    <location>
        <begin position="30"/>
        <end position="69"/>
    </location>
</feature>
<comment type="caution">
    <text evidence="2">The sequence shown here is derived from an EMBL/GenBank/DDBJ whole genome shotgun (WGS) entry which is preliminary data.</text>
</comment>
<dbReference type="EMBL" id="WKFB01000012">
    <property type="protein sequence ID" value="KAF6739243.1"/>
    <property type="molecule type" value="Genomic_DNA"/>
</dbReference>
<protein>
    <submittedName>
        <fullName evidence="2">Uncharacterized protein</fullName>
    </submittedName>
</protein>
<dbReference type="Proteomes" id="UP000646548">
    <property type="component" value="Unassembled WGS sequence"/>
</dbReference>
<gene>
    <name evidence="2" type="ORF">FQA47_013292</name>
</gene>
<dbReference type="AlphaFoldDB" id="A0A834FRQ2"/>
<evidence type="ECO:0000313" key="3">
    <source>
        <dbReference type="Proteomes" id="UP000646548"/>
    </source>
</evidence>
<feature type="region of interest" description="Disordered" evidence="1">
    <location>
        <begin position="84"/>
        <end position="116"/>
    </location>
</feature>
<evidence type="ECO:0000256" key="1">
    <source>
        <dbReference type="SAM" id="MobiDB-lite"/>
    </source>
</evidence>
<accession>A0A834FRQ2</accession>